<gene>
    <name evidence="1" type="ORF">WUBG_06917</name>
</gene>
<reference evidence="2" key="1">
    <citation type="submission" date="2012-08" db="EMBL/GenBank/DDBJ databases">
        <title>The Genome Sequence of Wuchereria bancrofti.</title>
        <authorList>
            <person name="Nutman T.B."/>
            <person name="Fink D.L."/>
            <person name="Russ C."/>
            <person name="Young S."/>
            <person name="Zeng Q."/>
            <person name="Koehrsen M."/>
            <person name="Alvarado L."/>
            <person name="Berlin A."/>
            <person name="Chapman S.B."/>
            <person name="Chen Z."/>
            <person name="Freedman E."/>
            <person name="Gellesch M."/>
            <person name="Goldberg J."/>
            <person name="Griggs A."/>
            <person name="Gujja S."/>
            <person name="Heilman E.R."/>
            <person name="Heiman D."/>
            <person name="Hepburn T."/>
            <person name="Howarth C."/>
            <person name="Jen D."/>
            <person name="Larson L."/>
            <person name="Lewis B."/>
            <person name="Mehta T."/>
            <person name="Park D."/>
            <person name="Pearson M."/>
            <person name="Roberts A."/>
            <person name="Saif S."/>
            <person name="Shea T."/>
            <person name="Shenoy N."/>
            <person name="Sisk P."/>
            <person name="Stolte C."/>
            <person name="Sykes S."/>
            <person name="Walk T."/>
            <person name="White J."/>
            <person name="Yandava C."/>
            <person name="Haas B."/>
            <person name="Henn M.R."/>
            <person name="Nusbaum C."/>
            <person name="Birren B."/>
        </authorList>
    </citation>
    <scope>NUCLEOTIDE SEQUENCE [LARGE SCALE GENOMIC DNA]</scope>
    <source>
        <strain evidence="2">NA</strain>
    </source>
</reference>
<dbReference type="Gene3D" id="3.30.70.2000">
    <property type="match status" value="1"/>
</dbReference>
<evidence type="ECO:0000313" key="2">
    <source>
        <dbReference type="Proteomes" id="UP000004810"/>
    </source>
</evidence>
<organism evidence="1 2">
    <name type="scientific">Wuchereria bancrofti</name>
    <dbReference type="NCBI Taxonomy" id="6293"/>
    <lineage>
        <taxon>Eukaryota</taxon>
        <taxon>Metazoa</taxon>
        <taxon>Ecdysozoa</taxon>
        <taxon>Nematoda</taxon>
        <taxon>Chromadorea</taxon>
        <taxon>Rhabditida</taxon>
        <taxon>Spirurina</taxon>
        <taxon>Spiruromorpha</taxon>
        <taxon>Filarioidea</taxon>
        <taxon>Onchocercidae</taxon>
        <taxon>Wuchereria</taxon>
    </lineage>
</organism>
<evidence type="ECO:0000313" key="1">
    <source>
        <dbReference type="EMBL" id="EJW82174.1"/>
    </source>
</evidence>
<proteinExistence type="predicted"/>
<sequence>MSDGWKLVQLIPIGQFQYQSDMQSEFLCVVSREFPDNEIKNGEHTDLTDRVKALQQKARRKSIINNSFRYLINRNISSSSIFMV</sequence>
<comment type="caution">
    <text evidence="1">The sequence shown here is derived from an EMBL/GenBank/DDBJ whole genome shotgun (WGS) entry which is preliminary data.</text>
</comment>
<name>J9F4B7_WUCBA</name>
<dbReference type="AlphaFoldDB" id="J9F4B7"/>
<dbReference type="EMBL" id="ADBV01003063">
    <property type="protein sequence ID" value="EJW82174.1"/>
    <property type="molecule type" value="Genomic_DNA"/>
</dbReference>
<protein>
    <submittedName>
        <fullName evidence="1">Uncharacterized protein</fullName>
    </submittedName>
</protein>
<dbReference type="Proteomes" id="UP000004810">
    <property type="component" value="Unassembled WGS sequence"/>
</dbReference>
<accession>J9F4B7</accession>